<dbReference type="KEGG" id="pchm:VFPPC_11926"/>
<dbReference type="SUPFAM" id="SSF52540">
    <property type="entry name" value="P-loop containing nucleoside triphosphate hydrolases"/>
    <property type="match status" value="1"/>
</dbReference>
<evidence type="ECO:0000256" key="1">
    <source>
        <dbReference type="ARBA" id="ARBA00022737"/>
    </source>
</evidence>
<dbReference type="EMBL" id="LSBJ02000002">
    <property type="protein sequence ID" value="OAQ69595.2"/>
    <property type="molecule type" value="Genomic_DNA"/>
</dbReference>
<sequence length="508" mass="57037">MDPVSILTIIDLSAKVLLACYRVQSQIKAAKGDIGQLIDELESVSVVLAELYRVVDRNSTRSLANLGNALLADVEGGPLAAVQRVLDDLQAKLQPMLKPGLKSKILWPFESKTIQSKIQVLQNSKATLQLAISSYQTAILGNQTEKLSNLENNRNNTERANILKWLKVCDPEANHRLSCKQHEPRTSEWLFENATFQSWADMSHPLLWLHGIPGAGKTILCSSIIEYLRGRVANDTRTLVLYFYFDFADNKKQSAASLLKSLIYQLIAASAGSNIEPAIDLYGQCNAGAEEPEVDELIETFSEILPARESIYVCIDALDECFRGDRGIVFQFLETCAAKNNLVVSITSRREVDIEDGLKKFLLGIIPIARSTVNADIRTWVENNIARDSTLSKWRPTIQHEMLEAIVQGSNGMFRWAVCQMETMRQCITPAMIRAELKELPQNLDQMYDRILQAVPRLHRQYVQSALHWLAFATRPLLLAELAEAVVIEPENTFDPDACRLVEDKKIL</sequence>
<dbReference type="AlphaFoldDB" id="A0A179FVB3"/>
<gene>
    <name evidence="3" type="ORF">VFPPC_11926</name>
</gene>
<dbReference type="InterPro" id="IPR027417">
    <property type="entry name" value="P-loop_NTPase"/>
</dbReference>
<evidence type="ECO:0000313" key="3">
    <source>
        <dbReference type="EMBL" id="OAQ69595.2"/>
    </source>
</evidence>
<feature type="domain" description="Nephrocystin 3-like N-terminal" evidence="2">
    <location>
        <begin position="186"/>
        <end position="349"/>
    </location>
</feature>
<dbReference type="Proteomes" id="UP000078397">
    <property type="component" value="Unassembled WGS sequence"/>
</dbReference>
<dbReference type="STRING" id="1380566.A0A179FVB3"/>
<proteinExistence type="predicted"/>
<organism evidence="3 4">
    <name type="scientific">Pochonia chlamydosporia 170</name>
    <dbReference type="NCBI Taxonomy" id="1380566"/>
    <lineage>
        <taxon>Eukaryota</taxon>
        <taxon>Fungi</taxon>
        <taxon>Dikarya</taxon>
        <taxon>Ascomycota</taxon>
        <taxon>Pezizomycotina</taxon>
        <taxon>Sordariomycetes</taxon>
        <taxon>Hypocreomycetidae</taxon>
        <taxon>Hypocreales</taxon>
        <taxon>Clavicipitaceae</taxon>
        <taxon>Pochonia</taxon>
    </lineage>
</organism>
<dbReference type="Pfam" id="PF24883">
    <property type="entry name" value="NPHP3_N"/>
    <property type="match status" value="1"/>
</dbReference>
<dbReference type="PANTHER" id="PTHR10039:SF16">
    <property type="entry name" value="GPI INOSITOL-DEACYLASE"/>
    <property type="match status" value="1"/>
</dbReference>
<dbReference type="PANTHER" id="PTHR10039">
    <property type="entry name" value="AMELOGENIN"/>
    <property type="match status" value="1"/>
</dbReference>
<comment type="caution">
    <text evidence="3">The sequence shown here is derived from an EMBL/GenBank/DDBJ whole genome shotgun (WGS) entry which is preliminary data.</text>
</comment>
<dbReference type="RefSeq" id="XP_018146132.2">
    <property type="nucleotide sequence ID" value="XM_018289965.2"/>
</dbReference>
<keyword evidence="4" id="KW-1185">Reference proteome</keyword>
<accession>A0A179FVB3</accession>
<dbReference type="Gene3D" id="3.40.50.300">
    <property type="entry name" value="P-loop containing nucleotide triphosphate hydrolases"/>
    <property type="match status" value="1"/>
</dbReference>
<evidence type="ECO:0000259" key="2">
    <source>
        <dbReference type="Pfam" id="PF24883"/>
    </source>
</evidence>
<dbReference type="GeneID" id="28853959"/>
<protein>
    <submittedName>
        <fullName evidence="3">Ankyrin repeat-containing protein</fullName>
    </submittedName>
</protein>
<evidence type="ECO:0000313" key="4">
    <source>
        <dbReference type="Proteomes" id="UP000078397"/>
    </source>
</evidence>
<dbReference type="OrthoDB" id="194358at2759"/>
<reference evidence="3 4" key="1">
    <citation type="journal article" date="2016" name="PLoS Pathog.">
        <title>Biosynthesis of antibiotic leucinostatins in bio-control fungus Purpureocillium lilacinum and their inhibition on phytophthora revealed by genome mining.</title>
        <authorList>
            <person name="Wang G."/>
            <person name="Liu Z."/>
            <person name="Lin R."/>
            <person name="Li E."/>
            <person name="Mao Z."/>
            <person name="Ling J."/>
            <person name="Yang Y."/>
            <person name="Yin W.B."/>
            <person name="Xie B."/>
        </authorList>
    </citation>
    <scope>NUCLEOTIDE SEQUENCE [LARGE SCALE GENOMIC DNA]</scope>
    <source>
        <strain evidence="3">170</strain>
    </source>
</reference>
<name>A0A179FVB3_METCM</name>
<dbReference type="InterPro" id="IPR056884">
    <property type="entry name" value="NPHP3-like_N"/>
</dbReference>
<keyword evidence="1" id="KW-0677">Repeat</keyword>